<dbReference type="EMBL" id="VSSQ01005641">
    <property type="protein sequence ID" value="MPM29913.1"/>
    <property type="molecule type" value="Genomic_DNA"/>
</dbReference>
<organism evidence="2">
    <name type="scientific">bioreactor metagenome</name>
    <dbReference type="NCBI Taxonomy" id="1076179"/>
    <lineage>
        <taxon>unclassified sequences</taxon>
        <taxon>metagenomes</taxon>
        <taxon>ecological metagenomes</taxon>
    </lineage>
</organism>
<reference evidence="2" key="1">
    <citation type="submission" date="2019-08" db="EMBL/GenBank/DDBJ databases">
        <authorList>
            <person name="Kucharzyk K."/>
            <person name="Murdoch R.W."/>
            <person name="Higgins S."/>
            <person name="Loffler F."/>
        </authorList>
    </citation>
    <scope>NUCLEOTIDE SEQUENCE</scope>
</reference>
<feature type="compositionally biased region" description="Basic residues" evidence="1">
    <location>
        <begin position="1"/>
        <end position="16"/>
    </location>
</feature>
<evidence type="ECO:0000313" key="2">
    <source>
        <dbReference type="EMBL" id="MPM29913.1"/>
    </source>
</evidence>
<dbReference type="AlphaFoldDB" id="A0A644YTW6"/>
<evidence type="ECO:0000256" key="1">
    <source>
        <dbReference type="SAM" id="MobiDB-lite"/>
    </source>
</evidence>
<feature type="region of interest" description="Disordered" evidence="1">
    <location>
        <begin position="1"/>
        <end position="30"/>
    </location>
</feature>
<sequence>MGGKHTGHKYGGRKSKFKNEKTRKSSGHHWYDKGIKTEDKALVPVLLEVCHINFYTGKEHYVEKANCPEKQDTAVTVHQVEAIWTNHGTCYYQPDYLGNPDFVQ</sequence>
<comment type="caution">
    <text evidence="2">The sequence shown here is derived from an EMBL/GenBank/DDBJ whole genome shotgun (WGS) entry which is preliminary data.</text>
</comment>
<proteinExistence type="predicted"/>
<protein>
    <submittedName>
        <fullName evidence="2">Uncharacterized protein</fullName>
    </submittedName>
</protein>
<accession>A0A644YTW6</accession>
<gene>
    <name evidence="2" type="ORF">SDC9_76455</name>
</gene>
<name>A0A644YTW6_9ZZZZ</name>
<feature type="compositionally biased region" description="Basic and acidic residues" evidence="1">
    <location>
        <begin position="17"/>
        <end position="30"/>
    </location>
</feature>